<dbReference type="AlphaFoldDB" id="A0A3M7TTJ7"/>
<comment type="caution">
    <text evidence="1">The sequence shown here is derived from an EMBL/GenBank/DDBJ whole genome shotgun (WGS) entry which is preliminary data.</text>
</comment>
<accession>A0A3M7TTJ7</accession>
<name>A0A3M7TTJ7_9BACI</name>
<evidence type="ECO:0000313" key="2">
    <source>
        <dbReference type="Proteomes" id="UP000278746"/>
    </source>
</evidence>
<reference evidence="1 2" key="1">
    <citation type="submission" date="2018-10" db="EMBL/GenBank/DDBJ databases">
        <title>Bacillus Keqinensis sp. nov., a moderately halophilic bacterium isolated from a saline-alkaline lake.</title>
        <authorList>
            <person name="Wang H."/>
        </authorList>
    </citation>
    <scope>NUCLEOTIDE SEQUENCE [LARGE SCALE GENOMIC DNA]</scope>
    <source>
        <strain evidence="1 2">KQ-3</strain>
    </source>
</reference>
<protein>
    <submittedName>
        <fullName evidence="1">Uncharacterized protein</fullName>
    </submittedName>
</protein>
<dbReference type="Proteomes" id="UP000278746">
    <property type="component" value="Unassembled WGS sequence"/>
</dbReference>
<proteinExistence type="predicted"/>
<dbReference type="EMBL" id="RHIB01000001">
    <property type="protein sequence ID" value="RNA68956.1"/>
    <property type="molecule type" value="Genomic_DNA"/>
</dbReference>
<sequence length="74" mass="8795">MLDATLERARNRRDTHGDTFFIQGKETLRYIRQRPHHIKREVSVFFDGKREEKKSIKAAVEALSTNRRCKEHGK</sequence>
<organism evidence="1 2">
    <name type="scientific">Alteribacter keqinensis</name>
    <dbReference type="NCBI Taxonomy" id="2483800"/>
    <lineage>
        <taxon>Bacteria</taxon>
        <taxon>Bacillati</taxon>
        <taxon>Bacillota</taxon>
        <taxon>Bacilli</taxon>
        <taxon>Bacillales</taxon>
        <taxon>Bacillaceae</taxon>
        <taxon>Alteribacter</taxon>
    </lineage>
</organism>
<keyword evidence="2" id="KW-1185">Reference proteome</keyword>
<gene>
    <name evidence="1" type="ORF">EBO34_03065</name>
</gene>
<evidence type="ECO:0000313" key="1">
    <source>
        <dbReference type="EMBL" id="RNA68956.1"/>
    </source>
</evidence>